<name>A0A7U7JQB4_9STAP</name>
<feature type="transmembrane region" description="Helical" evidence="7">
    <location>
        <begin position="156"/>
        <end position="175"/>
    </location>
</feature>
<dbReference type="AlphaFoldDB" id="A0A7U7JQB4"/>
<keyword evidence="4 7" id="KW-1133">Transmembrane helix</keyword>
<proteinExistence type="predicted"/>
<organism evidence="8 9">
    <name type="scientific">Staphylococcus argenteus</name>
    <dbReference type="NCBI Taxonomy" id="985002"/>
    <lineage>
        <taxon>Bacteria</taxon>
        <taxon>Bacillati</taxon>
        <taxon>Bacillota</taxon>
        <taxon>Bacilli</taxon>
        <taxon>Bacillales</taxon>
        <taxon>Staphylococcaceae</taxon>
        <taxon>Staphylococcus</taxon>
    </lineage>
</organism>
<dbReference type="PANTHER" id="PTHR30213:SF0">
    <property type="entry name" value="UPF0761 MEMBRANE PROTEIN YIHY"/>
    <property type="match status" value="1"/>
</dbReference>
<evidence type="ECO:0000256" key="6">
    <source>
        <dbReference type="SAM" id="MobiDB-lite"/>
    </source>
</evidence>
<protein>
    <submittedName>
        <fullName evidence="8">Putative Ribonuclease BN</fullName>
    </submittedName>
</protein>
<keyword evidence="3 7" id="KW-0812">Transmembrane</keyword>
<comment type="caution">
    <text evidence="8">The sequence shown here is derived from an EMBL/GenBank/DDBJ whole genome shotgun (WGS) entry which is preliminary data.</text>
</comment>
<keyword evidence="2" id="KW-1003">Cell membrane</keyword>
<keyword evidence="5 7" id="KW-0472">Membrane</keyword>
<keyword evidence="9" id="KW-1185">Reference proteome</keyword>
<evidence type="ECO:0000313" key="8">
    <source>
        <dbReference type="EMBL" id="CRI10043.1"/>
    </source>
</evidence>
<feature type="region of interest" description="Disordered" evidence="6">
    <location>
        <begin position="1"/>
        <end position="40"/>
    </location>
</feature>
<feature type="transmembrane region" description="Helical" evidence="7">
    <location>
        <begin position="238"/>
        <end position="261"/>
    </location>
</feature>
<dbReference type="NCBIfam" id="TIGR00765">
    <property type="entry name" value="yihY_not_rbn"/>
    <property type="match status" value="1"/>
</dbReference>
<feature type="transmembrane region" description="Helical" evidence="7">
    <location>
        <begin position="273"/>
        <end position="295"/>
    </location>
</feature>
<evidence type="ECO:0000256" key="5">
    <source>
        <dbReference type="ARBA" id="ARBA00023136"/>
    </source>
</evidence>
<evidence type="ECO:0000256" key="3">
    <source>
        <dbReference type="ARBA" id="ARBA00022692"/>
    </source>
</evidence>
<evidence type="ECO:0000256" key="7">
    <source>
        <dbReference type="SAM" id="Phobius"/>
    </source>
</evidence>
<accession>A0A7U7JQB4</accession>
<reference evidence="8 9" key="1">
    <citation type="submission" date="2015-04" db="EMBL/GenBank/DDBJ databases">
        <authorList>
            <person name="Cao L."/>
            <person name="Gao C.H."/>
        </authorList>
    </citation>
    <scope>NUCLEOTIDE SEQUENCE [LARGE SCALE GENOMIC DNA]</scope>
    <source>
        <strain evidence="8 9">SH3</strain>
    </source>
</reference>
<evidence type="ECO:0000256" key="1">
    <source>
        <dbReference type="ARBA" id="ARBA00004651"/>
    </source>
</evidence>
<feature type="region of interest" description="Disordered" evidence="6">
    <location>
        <begin position="346"/>
        <end position="409"/>
    </location>
</feature>
<evidence type="ECO:0000313" key="9">
    <source>
        <dbReference type="Proteomes" id="UP000236509"/>
    </source>
</evidence>
<feature type="compositionally biased region" description="Basic and acidic residues" evidence="6">
    <location>
        <begin position="346"/>
        <end position="368"/>
    </location>
</feature>
<feature type="transmembrane region" description="Helical" evidence="7">
    <location>
        <begin position="307"/>
        <end position="329"/>
    </location>
</feature>
<dbReference type="InterPro" id="IPR017039">
    <property type="entry name" value="Virul_fac_BrkB"/>
</dbReference>
<feature type="compositionally biased region" description="Basic and acidic residues" evidence="6">
    <location>
        <begin position="1"/>
        <end position="10"/>
    </location>
</feature>
<evidence type="ECO:0000256" key="2">
    <source>
        <dbReference type="ARBA" id="ARBA00022475"/>
    </source>
</evidence>
<dbReference type="Pfam" id="PF03631">
    <property type="entry name" value="Virul_fac_BrkB"/>
    <property type="match status" value="1"/>
</dbReference>
<sequence length="409" mass="46281">MRMSKKDHSSSKYLNSIKRQEEETNTNKSKRKNSKIDVDRTYIEPQQFQSKKPKKDNQVFFLSRLNKPAKYKKDSNFLSYLIYRIGKDDASGLAAQMTYHFVLAMFPMLIFLLTLLPFFNISQSQITNMLSNAPADTSTLIKSVIGDITQNSSGSLLSIGLILAIWSASNGMTAIMNSFNVAYDVEDSRNGIILKLLSVVFTIVMGVVFVVALALPTLGSVISHFLFGPLGFDEQVKWVFNLIRIVLPIIIIFIVFIVLYAVAPNVKTKIRSVLPGAVFTSIIWLAGSFGFGWYISNFANYSKTYGSIAGIIILLVWLYITSFIIIVGAEINAIIHQRNVIKGKTPEEAALEHDDNNKNHYNENTRYEYDEETNTPNQKTYHVDEHPEDTYPEDNKNLKDKIVDKLNKD</sequence>
<evidence type="ECO:0000256" key="4">
    <source>
        <dbReference type="ARBA" id="ARBA00022989"/>
    </source>
</evidence>
<comment type="subcellular location">
    <subcellularLocation>
        <location evidence="1">Cell membrane</location>
        <topology evidence="1">Multi-pass membrane protein</topology>
    </subcellularLocation>
</comment>
<gene>
    <name evidence="8" type="ORF">BN1326_100024</name>
</gene>
<dbReference type="Proteomes" id="UP000236509">
    <property type="component" value="Unassembled WGS sequence"/>
</dbReference>
<feature type="transmembrane region" description="Helical" evidence="7">
    <location>
        <begin position="196"/>
        <end position="218"/>
    </location>
</feature>
<feature type="compositionally biased region" description="Basic and acidic residues" evidence="6">
    <location>
        <begin position="381"/>
        <end position="409"/>
    </location>
</feature>
<dbReference type="GO" id="GO:0005886">
    <property type="term" value="C:plasma membrane"/>
    <property type="evidence" value="ECO:0007669"/>
    <property type="project" value="UniProtKB-SubCell"/>
</dbReference>
<dbReference type="EMBL" id="CVOU01000002">
    <property type="protein sequence ID" value="CRI10043.1"/>
    <property type="molecule type" value="Genomic_DNA"/>
</dbReference>
<feature type="transmembrane region" description="Helical" evidence="7">
    <location>
        <begin position="101"/>
        <end position="121"/>
    </location>
</feature>
<dbReference type="PANTHER" id="PTHR30213">
    <property type="entry name" value="INNER MEMBRANE PROTEIN YHJD"/>
    <property type="match status" value="1"/>
</dbReference>